<dbReference type="Proteomes" id="UP001151699">
    <property type="component" value="Chromosome B"/>
</dbReference>
<gene>
    <name evidence="1" type="ORF">Bhyg_06591</name>
</gene>
<dbReference type="EMBL" id="WJQU01000002">
    <property type="protein sequence ID" value="KAJ6641651.1"/>
    <property type="molecule type" value="Genomic_DNA"/>
</dbReference>
<dbReference type="AlphaFoldDB" id="A0A9Q0N212"/>
<keyword evidence="2" id="KW-1185">Reference proteome</keyword>
<reference evidence="1" key="1">
    <citation type="submission" date="2022-07" db="EMBL/GenBank/DDBJ databases">
        <authorList>
            <person name="Trinca V."/>
            <person name="Uliana J.V.C."/>
            <person name="Torres T.T."/>
            <person name="Ward R.J."/>
            <person name="Monesi N."/>
        </authorList>
    </citation>
    <scope>NUCLEOTIDE SEQUENCE</scope>
    <source>
        <strain evidence="1">HSMRA1968</strain>
        <tissue evidence="1">Whole embryos</tissue>
    </source>
</reference>
<protein>
    <submittedName>
        <fullName evidence="1">Uncharacterized protein</fullName>
    </submittedName>
</protein>
<comment type="caution">
    <text evidence="1">The sequence shown here is derived from an EMBL/GenBank/DDBJ whole genome shotgun (WGS) entry which is preliminary data.</text>
</comment>
<proteinExistence type="predicted"/>
<evidence type="ECO:0000313" key="1">
    <source>
        <dbReference type="EMBL" id="KAJ6641651.1"/>
    </source>
</evidence>
<evidence type="ECO:0000313" key="2">
    <source>
        <dbReference type="Proteomes" id="UP001151699"/>
    </source>
</evidence>
<accession>A0A9Q0N212</accession>
<sequence>MPPPPTYKPEDYAVANHPQTIFTIANADPLNGSDTSAKLKDLNELPTYDEAVVISQNVKQSPYG</sequence>
<organism evidence="1 2">
    <name type="scientific">Pseudolycoriella hygida</name>
    <dbReference type="NCBI Taxonomy" id="35572"/>
    <lineage>
        <taxon>Eukaryota</taxon>
        <taxon>Metazoa</taxon>
        <taxon>Ecdysozoa</taxon>
        <taxon>Arthropoda</taxon>
        <taxon>Hexapoda</taxon>
        <taxon>Insecta</taxon>
        <taxon>Pterygota</taxon>
        <taxon>Neoptera</taxon>
        <taxon>Endopterygota</taxon>
        <taxon>Diptera</taxon>
        <taxon>Nematocera</taxon>
        <taxon>Sciaroidea</taxon>
        <taxon>Sciaridae</taxon>
        <taxon>Pseudolycoriella</taxon>
    </lineage>
</organism>
<name>A0A9Q0N212_9DIPT</name>